<proteinExistence type="predicted"/>
<dbReference type="SUPFAM" id="SSF53474">
    <property type="entry name" value="alpha/beta-Hydrolases"/>
    <property type="match status" value="1"/>
</dbReference>
<dbReference type="Proteomes" id="UP000008141">
    <property type="component" value="Unassembled WGS sequence"/>
</dbReference>
<dbReference type="KEGG" id="cvr:CHLNCDRAFT_51708"/>
<sequence>MRGRVALVLLLAARACAQNASEACLQAIEAQEWVLEQYTSTDPQMAELLLEGMESIAPRPFQDVGSWFDKQTSWSNYNFQALLSSAPWGGADYGEVQYVASQINAAWANVTAEDATVENVYGAWSEAMVAQGDRLAALARDPATAWLPSYRAGALFRAMNFYVMSFWPYPAALGVEEQLGKGQEAFEEYLGLAGLDSTAFEVPFNTGTVTTSLSAEFITPDPSRALPVIVFILGTDTPKEAMYSWYGPPLVQQNYSLLIFDGPGQGSTPYKPEHMPFYAKARLKLSSPPCCASPGMIHWLAFRRAAPARLPSEEYTRKVVDTALANPDVGPKMDAGRMALLGYSFGGFLGGRACSMMGDVFKACVLTPPVASMAANYEKILGRELYAPFQYVLKANASLVPDQIQPLLEDPIARILRPLVLECPPDSPAPDLFNIPLEMAQSPLDPELVYSAVGYAGQTSADPADVVDAQWAAYRNTFTNFSNPLCCKLVLALPDFKPTQAQANATSVPVWGVQGTEDDLIGGLEKVYWDQLPEATKAKSRFVSYAPDTGAALHCQNGALTIFFADLLPWLAPLLKPAPAPAPAGEAAPGPSP</sequence>
<evidence type="ECO:0000256" key="1">
    <source>
        <dbReference type="SAM" id="SignalP"/>
    </source>
</evidence>
<evidence type="ECO:0008006" key="4">
    <source>
        <dbReference type="Google" id="ProtNLM"/>
    </source>
</evidence>
<dbReference type="EMBL" id="GL433841">
    <property type="protein sequence ID" value="EFN56911.1"/>
    <property type="molecule type" value="Genomic_DNA"/>
</dbReference>
<protein>
    <recommendedName>
        <fullName evidence="4">AB hydrolase-1 domain-containing protein</fullName>
    </recommendedName>
</protein>
<evidence type="ECO:0000313" key="2">
    <source>
        <dbReference type="EMBL" id="EFN56911.1"/>
    </source>
</evidence>
<feature type="signal peptide" evidence="1">
    <location>
        <begin position="1"/>
        <end position="17"/>
    </location>
</feature>
<dbReference type="Gene3D" id="3.40.50.1820">
    <property type="entry name" value="alpha/beta hydrolase"/>
    <property type="match status" value="1"/>
</dbReference>
<dbReference type="InterPro" id="IPR050261">
    <property type="entry name" value="FrsA_esterase"/>
</dbReference>
<dbReference type="AlphaFoldDB" id="E1ZBS4"/>
<dbReference type="InParanoid" id="E1ZBS4"/>
<dbReference type="Gene3D" id="1.20.1440.110">
    <property type="entry name" value="acylaminoacyl peptidase"/>
    <property type="match status" value="1"/>
</dbReference>
<keyword evidence="1" id="KW-0732">Signal</keyword>
<evidence type="ECO:0000313" key="3">
    <source>
        <dbReference type="Proteomes" id="UP000008141"/>
    </source>
</evidence>
<gene>
    <name evidence="2" type="ORF">CHLNCDRAFT_51708</name>
</gene>
<dbReference type="PANTHER" id="PTHR22946:SF12">
    <property type="entry name" value="CONIDIAL PIGMENT BIOSYNTHESIS PROTEIN AYG1 (AFU_ORTHOLOGUE AFUA_2G17550)"/>
    <property type="match status" value="1"/>
</dbReference>
<keyword evidence="3" id="KW-1185">Reference proteome</keyword>
<accession>E1ZBS4</accession>
<dbReference type="InterPro" id="IPR029058">
    <property type="entry name" value="AB_hydrolase_fold"/>
</dbReference>
<organism evidence="3">
    <name type="scientific">Chlorella variabilis</name>
    <name type="common">Green alga</name>
    <dbReference type="NCBI Taxonomy" id="554065"/>
    <lineage>
        <taxon>Eukaryota</taxon>
        <taxon>Viridiplantae</taxon>
        <taxon>Chlorophyta</taxon>
        <taxon>core chlorophytes</taxon>
        <taxon>Trebouxiophyceae</taxon>
        <taxon>Chlorellales</taxon>
        <taxon>Chlorellaceae</taxon>
        <taxon>Chlorella clade</taxon>
        <taxon>Chlorella</taxon>
    </lineage>
</organism>
<dbReference type="GeneID" id="17356229"/>
<dbReference type="OrthoDB" id="249703at2759"/>
<dbReference type="RefSeq" id="XP_005849013.1">
    <property type="nucleotide sequence ID" value="XM_005848951.1"/>
</dbReference>
<feature type="chain" id="PRO_5003155608" description="AB hydrolase-1 domain-containing protein" evidence="1">
    <location>
        <begin position="18"/>
        <end position="593"/>
    </location>
</feature>
<name>E1ZBS4_CHLVA</name>
<dbReference type="PANTHER" id="PTHR22946">
    <property type="entry name" value="DIENELACTONE HYDROLASE DOMAIN-CONTAINING PROTEIN-RELATED"/>
    <property type="match status" value="1"/>
</dbReference>
<reference evidence="2 3" key="1">
    <citation type="journal article" date="2010" name="Plant Cell">
        <title>The Chlorella variabilis NC64A genome reveals adaptation to photosymbiosis, coevolution with viruses, and cryptic sex.</title>
        <authorList>
            <person name="Blanc G."/>
            <person name="Duncan G."/>
            <person name="Agarkova I."/>
            <person name="Borodovsky M."/>
            <person name="Gurnon J."/>
            <person name="Kuo A."/>
            <person name="Lindquist E."/>
            <person name="Lucas S."/>
            <person name="Pangilinan J."/>
            <person name="Polle J."/>
            <person name="Salamov A."/>
            <person name="Terry A."/>
            <person name="Yamada T."/>
            <person name="Dunigan D.D."/>
            <person name="Grigoriev I.V."/>
            <person name="Claverie J.M."/>
            <person name="Van Etten J.L."/>
        </authorList>
    </citation>
    <scope>NUCLEOTIDE SEQUENCE [LARGE SCALE GENOMIC DNA]</scope>
    <source>
        <strain evidence="2 3">NC64A</strain>
    </source>
</reference>